<name>A0A1D2JMR4_PARBR</name>
<feature type="region of interest" description="Disordered" evidence="8">
    <location>
        <begin position="877"/>
        <end position="899"/>
    </location>
</feature>
<feature type="compositionally biased region" description="Polar residues" evidence="8">
    <location>
        <begin position="246"/>
        <end position="264"/>
    </location>
</feature>
<feature type="region of interest" description="Disordered" evidence="8">
    <location>
        <begin position="226"/>
        <end position="299"/>
    </location>
</feature>
<organism evidence="10 11">
    <name type="scientific">Paracoccidioides brasiliensis</name>
    <dbReference type="NCBI Taxonomy" id="121759"/>
    <lineage>
        <taxon>Eukaryota</taxon>
        <taxon>Fungi</taxon>
        <taxon>Dikarya</taxon>
        <taxon>Ascomycota</taxon>
        <taxon>Pezizomycotina</taxon>
        <taxon>Eurotiomycetes</taxon>
        <taxon>Eurotiomycetidae</taxon>
        <taxon>Onygenales</taxon>
        <taxon>Ajellomycetaceae</taxon>
        <taxon>Paracoccidioides</taxon>
    </lineage>
</organism>
<feature type="region of interest" description="Disordered" evidence="8">
    <location>
        <begin position="970"/>
        <end position="1031"/>
    </location>
</feature>
<dbReference type="GO" id="GO:1990023">
    <property type="term" value="C:mitotic spindle midzone"/>
    <property type="evidence" value="ECO:0007669"/>
    <property type="project" value="TreeGrafter"/>
</dbReference>
<dbReference type="GO" id="GO:0060172">
    <property type="term" value="P:astral microtubule depolymerization"/>
    <property type="evidence" value="ECO:0007669"/>
    <property type="project" value="TreeGrafter"/>
</dbReference>
<evidence type="ECO:0000313" key="11">
    <source>
        <dbReference type="Proteomes" id="UP000242814"/>
    </source>
</evidence>
<feature type="compositionally biased region" description="Basic and acidic residues" evidence="8">
    <location>
        <begin position="1009"/>
        <end position="1031"/>
    </location>
</feature>
<evidence type="ECO:0000313" key="10">
    <source>
        <dbReference type="EMBL" id="ODH43663.1"/>
    </source>
</evidence>
<feature type="compositionally biased region" description="Polar residues" evidence="8">
    <location>
        <begin position="274"/>
        <end position="286"/>
    </location>
</feature>
<evidence type="ECO:0000256" key="7">
    <source>
        <dbReference type="ARBA" id="ARBA00024889"/>
    </source>
</evidence>
<sequence length="1270" mass="140003">MEARATEVLAAFKNSNLSVEAKVQHLTKLKSEIKQKNVPEVAVSTIFEAFRLAIASPHSLLSTAGFSALGHLLKRLYLQELHQTIASQGRSTYQLLLERLGDHKERVRSQASQAFSDFWQASPVEVEHHVLELALAGKNPRAKETSMAWLVTMTRERGVLFRTYVPSLVVCLEDADSGVRETAKMTVIDLFRNAPPRALSDLKQQLQSHNVRKSIATSILSSIGQDHELSSSMQSQPRSDILRPGSSFSSHRSQDPQRPNSVLSIHSYGEPTSKEASMTFDSTSIVSDAPKVSRDPPRRDAVLSHSASIESFSAVTGNPEIVEAETIEPLYINSHRELDEIIREMLPHFEGRESEQNWIPREKSVLKLRRITKGNAPHDFEQNYLAGIKSVLDGILKSSNSLRTTLSAAGCCLIQDIARVNGPAIDPMVEVLLLNMIKVCGGLKKISAQNGNLTVDAIIGNVSYTSRIVQHLWGACQDKNVQPRLFVTGWIQTLITKHSGIKGSIEHSGGADVLEKCVKKGLADPNPGVRENMRSTFWTFARLWPERAEGIMETLDAKSKSLLERDPSNPNLDPNAVNTNGRPRTGLGPSVSGGGSRQTLKETIAAQKKARLAVAKKLPARPESAQSSFPDVKSAKPPIHKPPGSTTRTVPTGVHISSQNTSLSSAPMRPSSRPRRPELMRPATADPYSSRNRSVQSASHPRLSSPPESPPKPRSKTITATPGRKPNPTPSRPKSRLESSAPVSTAKPKPKRLDITGLKSGEVRLMAGPAVKPNYASSVDAKPQVASPVSPARTEENIAIAVPKPDNRTAEKILSPTEVVVPASSDDVFSQDEAELMVDLPTSRSLTTSHGTLSSHRRLSSSDVSVTHIPMSPSFQSQVRSGELLATTTSPNRRYSKHKDDVVLPRMPAPAGRLSLSSSEGNHPVDTLKVYEDPQSPNAKENIPYPFSLGMSPRTPRSPAKAIPLEEHSINEPANTPNRKHNQQQLPSTFSPASAAFPASENIHRRWKKVEISERRRSVSPRSKDPSRARDMIDRGLNKIRSGAIDVHGYRKVQSLIKYHESIFNDEAKYGEALLVLLNALEAPDTEKKSATGRPLDMKTQVLVTIRLLFSMNRNYFSTYYARAMTAIITARKHYELTNHIVSGLEETAEDIVGACDPADVIDAVLDLLESEEKSPESHRMVAMGGYILSGLLRRLNEKNLFLSEPVLQRLGNFANVSLKDPQPDIRRAVMEFCLELHEMVKPEEAFWRMIKAEDHRPLLTYYIVRKPGR</sequence>
<dbReference type="InterPro" id="IPR034085">
    <property type="entry name" value="TOG"/>
</dbReference>
<dbReference type="GO" id="GO:0008017">
    <property type="term" value="F:microtubule binding"/>
    <property type="evidence" value="ECO:0007669"/>
    <property type="project" value="TreeGrafter"/>
</dbReference>
<feature type="domain" description="TOG" evidence="9">
    <location>
        <begin position="1"/>
        <end position="232"/>
    </location>
</feature>
<dbReference type="Proteomes" id="UP000242814">
    <property type="component" value="Unassembled WGS sequence"/>
</dbReference>
<feature type="compositionally biased region" description="Polar residues" evidence="8">
    <location>
        <begin position="877"/>
        <end position="893"/>
    </location>
</feature>
<proteinExistence type="inferred from homology"/>
<comment type="caution">
    <text evidence="10">The sequence shown here is derived from an EMBL/GenBank/DDBJ whole genome shotgun (WGS) entry which is preliminary data.</text>
</comment>
<accession>A0A1D2JMR4</accession>
<dbReference type="VEuPathDB" id="FungiDB:PADG_02795"/>
<feature type="compositionally biased region" description="Low complexity" evidence="8">
    <location>
        <begin position="662"/>
        <end position="671"/>
    </location>
</feature>
<dbReference type="GO" id="GO:0005876">
    <property type="term" value="C:spindle microtubule"/>
    <property type="evidence" value="ECO:0007669"/>
    <property type="project" value="TreeGrafter"/>
</dbReference>
<feature type="region of interest" description="Disordered" evidence="8">
    <location>
        <begin position="616"/>
        <end position="754"/>
    </location>
</feature>
<feature type="region of interest" description="Disordered" evidence="8">
    <location>
        <begin position="563"/>
        <end position="598"/>
    </location>
</feature>
<dbReference type="EMBL" id="LZYO01000022">
    <property type="protein sequence ID" value="ODH43663.1"/>
    <property type="molecule type" value="Genomic_DNA"/>
</dbReference>
<feature type="compositionally biased region" description="Polar residues" evidence="8">
    <location>
        <begin position="644"/>
        <end position="661"/>
    </location>
</feature>
<evidence type="ECO:0000256" key="6">
    <source>
        <dbReference type="ARBA" id="ARBA00022776"/>
    </source>
</evidence>
<dbReference type="VEuPathDB" id="FungiDB:PABG_00385"/>
<dbReference type="SMART" id="SM01349">
    <property type="entry name" value="TOG"/>
    <property type="match status" value="2"/>
</dbReference>
<evidence type="ECO:0000256" key="4">
    <source>
        <dbReference type="ARBA" id="ARBA00022618"/>
    </source>
</evidence>
<dbReference type="InterPro" id="IPR011989">
    <property type="entry name" value="ARM-like"/>
</dbReference>
<evidence type="ECO:0000259" key="9">
    <source>
        <dbReference type="SMART" id="SM01349"/>
    </source>
</evidence>
<evidence type="ECO:0000256" key="2">
    <source>
        <dbReference type="ARBA" id="ARBA00009549"/>
    </source>
</evidence>
<dbReference type="InterPro" id="IPR024395">
    <property type="entry name" value="CLASP_N_dom"/>
</dbReference>
<gene>
    <name evidence="10" type="ORF">ACO22_01007</name>
</gene>
<keyword evidence="5" id="KW-0493">Microtubule</keyword>
<feature type="compositionally biased region" description="Polar residues" evidence="8">
    <location>
        <begin position="687"/>
        <end position="698"/>
    </location>
</feature>
<dbReference type="Gene3D" id="1.25.10.10">
    <property type="entry name" value="Leucine-rich Repeat Variant"/>
    <property type="match status" value="2"/>
</dbReference>
<protein>
    <recommendedName>
        <fullName evidence="9">TOG domain-containing protein</fullName>
    </recommendedName>
</protein>
<dbReference type="InterPro" id="IPR016024">
    <property type="entry name" value="ARM-type_fold"/>
</dbReference>
<dbReference type="AlphaFoldDB" id="A0A1D2JMR4"/>
<dbReference type="PANTHER" id="PTHR21567:SF9">
    <property type="entry name" value="CLIP-ASSOCIATING PROTEIN"/>
    <property type="match status" value="1"/>
</dbReference>
<comment type="subunit">
    <text evidence="3">Interacts with microtubules.</text>
</comment>
<evidence type="ECO:0000256" key="1">
    <source>
        <dbReference type="ARBA" id="ARBA00004186"/>
    </source>
</evidence>
<dbReference type="GO" id="GO:0090307">
    <property type="term" value="P:mitotic spindle assembly"/>
    <property type="evidence" value="ECO:0007669"/>
    <property type="project" value="TreeGrafter"/>
</dbReference>
<comment type="similarity">
    <text evidence="2">Belongs to the CLASP family.</text>
</comment>
<evidence type="ECO:0000256" key="5">
    <source>
        <dbReference type="ARBA" id="ARBA00022701"/>
    </source>
</evidence>
<keyword evidence="6" id="KW-0498">Mitosis</keyword>
<comment type="function">
    <text evidence="7">Microtubule binding protein that promotes the stabilization of dynamic microtubules. Required for mitotic spindle formation.</text>
</comment>
<keyword evidence="6" id="KW-0131">Cell cycle</keyword>
<keyword evidence="4" id="KW-0132">Cell division</keyword>
<dbReference type="PANTHER" id="PTHR21567">
    <property type="entry name" value="CLASP"/>
    <property type="match status" value="1"/>
</dbReference>
<feature type="domain" description="TOG" evidence="9">
    <location>
        <begin position="334"/>
        <end position="575"/>
    </location>
</feature>
<feature type="compositionally biased region" description="Polar residues" evidence="8">
    <location>
        <begin position="568"/>
        <end position="582"/>
    </location>
</feature>
<feature type="compositionally biased region" description="Polar residues" evidence="8">
    <location>
        <begin position="226"/>
        <end position="238"/>
    </location>
</feature>
<evidence type="ECO:0000256" key="8">
    <source>
        <dbReference type="SAM" id="MobiDB-lite"/>
    </source>
</evidence>
<dbReference type="Pfam" id="PF12348">
    <property type="entry name" value="CLASP_N"/>
    <property type="match status" value="2"/>
</dbReference>
<dbReference type="GO" id="GO:0051301">
    <property type="term" value="P:cell division"/>
    <property type="evidence" value="ECO:0007669"/>
    <property type="project" value="UniProtKB-KW"/>
</dbReference>
<dbReference type="SUPFAM" id="SSF48371">
    <property type="entry name" value="ARM repeat"/>
    <property type="match status" value="1"/>
</dbReference>
<feature type="compositionally biased region" description="Low complexity" evidence="8">
    <location>
        <begin position="987"/>
        <end position="1000"/>
    </location>
</feature>
<dbReference type="GO" id="GO:0005815">
    <property type="term" value="C:microtubule organizing center"/>
    <property type="evidence" value="ECO:0007669"/>
    <property type="project" value="TreeGrafter"/>
</dbReference>
<comment type="subcellular location">
    <subcellularLocation>
        <location evidence="1">Cytoplasm</location>
        <location evidence="1">Cytoskeleton</location>
        <location evidence="1">Spindle</location>
    </subcellularLocation>
</comment>
<reference evidence="10 11" key="1">
    <citation type="submission" date="2016-06" db="EMBL/GenBank/DDBJ databases">
        <authorList>
            <person name="Kjaerup R.B."/>
            <person name="Dalgaard T.S."/>
            <person name="Juul-Madsen H.R."/>
        </authorList>
    </citation>
    <scope>NUCLEOTIDE SEQUENCE [LARGE SCALE GENOMIC DNA]</scope>
    <source>
        <strain evidence="10 11">Pb300</strain>
    </source>
</reference>
<evidence type="ECO:0000256" key="3">
    <source>
        <dbReference type="ARBA" id="ARBA00011375"/>
    </source>
</evidence>
<dbReference type="GO" id="GO:0005881">
    <property type="term" value="C:cytoplasmic microtubule"/>
    <property type="evidence" value="ECO:0007669"/>
    <property type="project" value="TreeGrafter"/>
</dbReference>